<dbReference type="EMBL" id="JASJOS010000003">
    <property type="protein sequence ID" value="MDJ1480538.1"/>
    <property type="molecule type" value="Genomic_DNA"/>
</dbReference>
<dbReference type="InterPro" id="IPR011935">
    <property type="entry name" value="CHP02231"/>
</dbReference>
<feature type="domain" description="DUF4140" evidence="2">
    <location>
        <begin position="33"/>
        <end position="128"/>
    </location>
</feature>
<dbReference type="RefSeq" id="WP_313977293.1">
    <property type="nucleotide sequence ID" value="NZ_JASJOS010000003.1"/>
</dbReference>
<dbReference type="Pfam" id="PF13715">
    <property type="entry name" value="CarbopepD_reg_2"/>
    <property type="match status" value="1"/>
</dbReference>
<dbReference type="Gene3D" id="2.60.40.1120">
    <property type="entry name" value="Carboxypeptidase-like, regulatory domain"/>
    <property type="match status" value="1"/>
</dbReference>
<dbReference type="NCBIfam" id="TIGR02231">
    <property type="entry name" value="mucoidy inhibitor MuiA family protein"/>
    <property type="match status" value="2"/>
</dbReference>
<reference evidence="3" key="1">
    <citation type="submission" date="2023-05" db="EMBL/GenBank/DDBJ databases">
        <authorList>
            <person name="Zhang X."/>
        </authorList>
    </citation>
    <scope>NUCLEOTIDE SEQUENCE</scope>
    <source>
        <strain evidence="3">YF14B1</strain>
    </source>
</reference>
<comment type="caution">
    <text evidence="3">The sequence shown here is derived from an EMBL/GenBank/DDBJ whole genome shotgun (WGS) entry which is preliminary data.</text>
</comment>
<dbReference type="InterPro" id="IPR037291">
    <property type="entry name" value="DUF4139"/>
</dbReference>
<dbReference type="InterPro" id="IPR008969">
    <property type="entry name" value="CarboxyPept-like_regulatory"/>
</dbReference>
<organism evidence="3 4">
    <name type="scientific">Xanthocytophaga flava</name>
    <dbReference type="NCBI Taxonomy" id="3048013"/>
    <lineage>
        <taxon>Bacteria</taxon>
        <taxon>Pseudomonadati</taxon>
        <taxon>Bacteroidota</taxon>
        <taxon>Cytophagia</taxon>
        <taxon>Cytophagales</taxon>
        <taxon>Rhodocytophagaceae</taxon>
        <taxon>Xanthocytophaga</taxon>
    </lineage>
</organism>
<dbReference type="InterPro" id="IPR025554">
    <property type="entry name" value="DUF4140"/>
</dbReference>
<evidence type="ECO:0000259" key="2">
    <source>
        <dbReference type="Pfam" id="PF13600"/>
    </source>
</evidence>
<accession>A0AAE3QNE5</accession>
<evidence type="ECO:0000259" key="1">
    <source>
        <dbReference type="Pfam" id="PF13598"/>
    </source>
</evidence>
<proteinExistence type="predicted"/>
<feature type="domain" description="DUF4139" evidence="1">
    <location>
        <begin position="217"/>
        <end position="613"/>
    </location>
</feature>
<evidence type="ECO:0000313" key="4">
    <source>
        <dbReference type="Proteomes" id="UP001241110"/>
    </source>
</evidence>
<dbReference type="PANTHER" id="PTHR31005">
    <property type="entry name" value="DUF4139 DOMAIN-CONTAINING PROTEIN"/>
    <property type="match status" value="1"/>
</dbReference>
<dbReference type="SUPFAM" id="SSF49464">
    <property type="entry name" value="Carboxypeptidase regulatory domain-like"/>
    <property type="match status" value="1"/>
</dbReference>
<dbReference type="PANTHER" id="PTHR31005:SF8">
    <property type="entry name" value="DUF4139 DOMAIN-CONTAINING PROTEIN"/>
    <property type="match status" value="1"/>
</dbReference>
<name>A0AAE3QNE5_9BACT</name>
<sequence>MRITLFLLSIIVSITHLKGANDPKPVSSKIEEVTVFLEGAQITRSASVTLSNGVTNLIFKEIPVNINVQSIQVRGEGNFTVLSVSHSLNYFDQQQKRKEVTELEDQQKNIGAQIEIENNTLAVYQNEEILLLENKKLGSEQQAIKMTDLKEAADFFRSRLLEIKKKQWEVTQSIRKLQEQQTRINAQLTALKTSKDQPSSEIMVTVSSKVAISGRLLLSYLVNDAGWLPSYDVRVKDISHPVSITYKANVFQNTGEEWKNVKLTISTGNPSQNGAKPTLNPWYLGYNPPSVRQVTSVSGHITDQEGAALPGVNVVVKGTTIGTTTNASGYYNVLIPSGATTLSVSFIGYESQEVAIRDAMMNITMTPDIAALNEVVVTGYGTEKVSKSLAGKVAGVTSDSKKKDKAQITPIVATQQAKQTNVEFKIDIPYTIPADGKQYAVDMQEYSAPAYYEYYCAPKLDNDAFLTARITNWEEYNLLEGEANLFFEGMFLGKSLLDVQNTNDTLTLSLGRDKNITVTRIKGKDFSSKQFLGANTKDTRTWEITIRNKKSQSVNLVIEDQFPVPTTKEVEVVHTETKGAEVEESTGKIRWKFELASAQSKKLEVKYEVKYPKNQRLVLE</sequence>
<dbReference type="Pfam" id="PF13600">
    <property type="entry name" value="DUF4140"/>
    <property type="match status" value="1"/>
</dbReference>
<protein>
    <submittedName>
        <fullName evidence="3">Mucoidy inhibitor MuiA family protein</fullName>
    </submittedName>
</protein>
<evidence type="ECO:0000313" key="3">
    <source>
        <dbReference type="EMBL" id="MDJ1480538.1"/>
    </source>
</evidence>
<dbReference type="Pfam" id="PF13598">
    <property type="entry name" value="DUF4139"/>
    <property type="match status" value="1"/>
</dbReference>
<gene>
    <name evidence="3" type="ORF">QNI16_08585</name>
</gene>
<dbReference type="Proteomes" id="UP001241110">
    <property type="component" value="Unassembled WGS sequence"/>
</dbReference>
<dbReference type="AlphaFoldDB" id="A0AAE3QNE5"/>